<proteinExistence type="predicted"/>
<evidence type="ECO:0000256" key="1">
    <source>
        <dbReference type="SAM" id="Phobius"/>
    </source>
</evidence>
<sequence length="33" mass="3269">MAAIIISFIAGAVAATIGLVAFGVHLANKNGKE</sequence>
<dbReference type="EMBL" id="CP036170">
    <property type="protein sequence ID" value="QBF75560.1"/>
    <property type="molecule type" value="Genomic_DNA"/>
</dbReference>
<dbReference type="Proteomes" id="UP000289664">
    <property type="component" value="Chromosome"/>
</dbReference>
<gene>
    <name evidence="2" type="ORF">HDCHBGLK_02971</name>
</gene>
<evidence type="ECO:0000313" key="2">
    <source>
        <dbReference type="EMBL" id="QBF75560.1"/>
    </source>
</evidence>
<protein>
    <submittedName>
        <fullName evidence="2">Uncharacterized protein</fullName>
    </submittedName>
</protein>
<reference evidence="2 3" key="1">
    <citation type="journal article" date="2019" name="Appl. Environ. Microbiol.">
        <title>Clostridium scindens ATCC 35704: integration of nutritional requirements, the complete genome sequence, and global transcriptional responses to bile acids.</title>
        <authorList>
            <person name="Devendran S."/>
            <person name="Shrestha R."/>
            <person name="Alves J.M.P."/>
            <person name="Wolf P.G."/>
            <person name="Ly L."/>
            <person name="Hernandez A.G."/>
            <person name="Mendez-Garcia C."/>
            <person name="Inboden A."/>
            <person name="Wiley J."/>
            <person name="Paul O."/>
            <person name="Allen A."/>
            <person name="Springer E."/>
            <person name="Wright C.L."/>
            <person name="Fields C.J."/>
            <person name="Daniel S.L."/>
            <person name="Ridlon J.M."/>
        </authorList>
    </citation>
    <scope>NUCLEOTIDE SEQUENCE [LARGE SCALE GENOMIC DNA]</scope>
    <source>
        <strain evidence="2 3">ATCC 35704</strain>
    </source>
</reference>
<organism evidence="2 3">
    <name type="scientific">Clostridium scindens (strain ATCC 35704 / DSM 5676 / VPI 13733 / 19)</name>
    <dbReference type="NCBI Taxonomy" id="411468"/>
    <lineage>
        <taxon>Bacteria</taxon>
        <taxon>Bacillati</taxon>
        <taxon>Bacillota</taxon>
        <taxon>Clostridia</taxon>
        <taxon>Lachnospirales</taxon>
        <taxon>Lachnospiraceae</taxon>
    </lineage>
</organism>
<evidence type="ECO:0000313" key="3">
    <source>
        <dbReference type="Proteomes" id="UP000289664"/>
    </source>
</evidence>
<dbReference type="AlphaFoldDB" id="A0A494WV63"/>
<name>A0A494WV63_CLOS5</name>
<keyword evidence="1" id="KW-1133">Transmembrane helix</keyword>
<feature type="transmembrane region" description="Helical" evidence="1">
    <location>
        <begin position="6"/>
        <end position="27"/>
    </location>
</feature>
<keyword evidence="1" id="KW-0812">Transmembrane</keyword>
<accession>A0A494WV63</accession>
<dbReference type="KEGG" id="csci:HDCHBGLK_02971"/>
<keyword evidence="3" id="KW-1185">Reference proteome</keyword>
<keyword evidence="1" id="KW-0472">Membrane</keyword>